<dbReference type="InterPro" id="IPR011006">
    <property type="entry name" value="CheY-like_superfamily"/>
</dbReference>
<dbReference type="InterPro" id="IPR003661">
    <property type="entry name" value="HisK_dim/P_dom"/>
</dbReference>
<proteinExistence type="predicted"/>
<feature type="region of interest" description="Disordered" evidence="8">
    <location>
        <begin position="497"/>
        <end position="524"/>
    </location>
</feature>
<dbReference type="SMART" id="SM00387">
    <property type="entry name" value="HATPase_c"/>
    <property type="match status" value="2"/>
</dbReference>
<feature type="modified residue" description="4-aspartylphosphate" evidence="6">
    <location>
        <position position="579"/>
    </location>
</feature>
<evidence type="ECO:0000256" key="8">
    <source>
        <dbReference type="SAM" id="MobiDB-lite"/>
    </source>
</evidence>
<dbReference type="SUPFAM" id="SSF55785">
    <property type="entry name" value="PYP-like sensor domain (PAS domain)"/>
    <property type="match status" value="1"/>
</dbReference>
<feature type="domain" description="Histidine kinase" evidence="9">
    <location>
        <begin position="826"/>
        <end position="1152"/>
    </location>
</feature>
<dbReference type="InterPro" id="IPR035965">
    <property type="entry name" value="PAS-like_dom_sf"/>
</dbReference>
<feature type="domain" description="Response regulatory" evidence="10">
    <location>
        <begin position="1219"/>
        <end position="1347"/>
    </location>
</feature>
<feature type="compositionally biased region" description="Basic and acidic residues" evidence="8">
    <location>
        <begin position="1036"/>
        <end position="1048"/>
    </location>
</feature>
<dbReference type="SMART" id="SM00448">
    <property type="entry name" value="REC"/>
    <property type="match status" value="2"/>
</dbReference>
<dbReference type="Gene3D" id="1.10.287.130">
    <property type="match status" value="2"/>
</dbReference>
<dbReference type="InterPro" id="IPR001789">
    <property type="entry name" value="Sig_transdc_resp-reg_receiver"/>
</dbReference>
<evidence type="ECO:0000256" key="6">
    <source>
        <dbReference type="PROSITE-ProRule" id="PRU00169"/>
    </source>
</evidence>
<dbReference type="CDD" id="cd00130">
    <property type="entry name" value="PAS"/>
    <property type="match status" value="1"/>
</dbReference>
<dbReference type="Pfam" id="PF00072">
    <property type="entry name" value="Response_reg"/>
    <property type="match status" value="2"/>
</dbReference>
<evidence type="ECO:0000256" key="2">
    <source>
        <dbReference type="ARBA" id="ARBA00012438"/>
    </source>
</evidence>
<dbReference type="InterPro" id="IPR000700">
    <property type="entry name" value="PAS-assoc_C"/>
</dbReference>
<keyword evidence="5" id="KW-0418">Kinase</keyword>
<dbReference type="SUPFAM" id="SSF55874">
    <property type="entry name" value="ATPase domain of HSP90 chaperone/DNA topoisomerase II/histidine kinase"/>
    <property type="match status" value="2"/>
</dbReference>
<evidence type="ECO:0000256" key="1">
    <source>
        <dbReference type="ARBA" id="ARBA00000085"/>
    </source>
</evidence>
<dbReference type="PROSITE" id="PS50110">
    <property type="entry name" value="RESPONSE_REGULATORY"/>
    <property type="match status" value="2"/>
</dbReference>
<sequence length="1349" mass="150096">MSTGRVVADRRMRTLRDYSTLTPTAKSAKEVCAAAGQVMQANPDDIPFAALYTITMDHAGTNTSTIAPGAVLDGNKLFRLKLAEAVGIKRGHRGAPENVIVDPAALSDDSHPWPFHEVCKTRKTVEVVDQKIVRGIQDRGWGDPCRLVVACPIMANDAEDVLGVLVVGISARRPFDDDYKSFIELLARQTANSLAAVKAYEEEIQRAEALAAIDRAKTAFFSSVSHELRTPLTLILSPVDDLLADHHLKKSHLEQVQLIKRNSQRLLKLVNSLLDFTRIEAGRMQASFRESDLGKLTADLASVFRSAIEKGGVIFTVDCEHGGKTVWIDRDMWEKVVFNMVGNAFKYTLQGMIDVSVRPSTDGTGVTFAVRDSGTGIPSHQIERIFERFHRVEGQKGRSHEGTGIGKHCTMLFGIKVPNILGTGLALTNELVKLHGGRVEVTSEFGKGSTFAVTIPYGTAHLPQDRLIESSDDINSTILDPRSSSYGRAMVEEAKQWITSEDEGTEESSTADSTDSSVPSNSVPMSTRGAKILLADDNSDIRRYLKNLLSKWWDVTDVSDGQQALDAITKDRPDIVVSDVMMPILDGFGLLKVIRSLPETKLIPVILLSARAGEEARVDGLQLGADDYLVKPFSAKELVARIHTHLELGKLRKELEGMVHERTKELAESEWRYKVLASMSPVGIFRANRIGHLTFTNEKWWEISMHDRESDPTGTNFIESIHPEDREKAKQHWSEAFGEKQIKCYIEFRWKSTRTGEERWALAQTIVEYDTDGKFMGHIGSITDMTERRKLEAERLRALELAEKYQRRRAEEAEEIKKQQELFIDMTCHELRNPLNGIYHNADLLHESLEKVQKEVDGLHKTVNIIPMGTVEESPVQQRSAESRIATSVKKVASWLGREVVSDLEAVETISLCAQHQKKIADDVLHMSKLSMNLLVLSMVDFQPVTEIKKVLRMFETEARSKKIDLSFTIEETYAVNWVKGDPTRLGQVMLNLLTNALRFTERAESRRILVTLDARDVPPFAPKLESAAEGDESWSEERGRNRLEGTRRSPSLSSNSSGGTAREEHPVNPAINHVYVQISICDSGVGMTAEEQAMLFRRFTQASPKTYAEFGGSGLGLFISKRIVELHGGDIAVESTKGKGTTFTFFMRCEVTDMEAQPKITPLLDSIPPVPAQVIPTSQSESLVSSFTPSALESSALTSPSIHPPVNEVVGTDSDQIKVLIVEDNLINQKVMKRQLETLGYAVQIANHGAEAIEVLLRTEGEEKLFDVVLMDIEMPVMDGLEATSRIRQMEAEGKLSKKRGRLPIVAVTGNARKEQLEKGFEAGMDDAMVKPYIKKDLIEKIEKYSHA</sequence>
<feature type="compositionally biased region" description="Low complexity" evidence="8">
    <location>
        <begin position="507"/>
        <end position="517"/>
    </location>
</feature>
<dbReference type="InterPro" id="IPR000014">
    <property type="entry name" value="PAS"/>
</dbReference>
<dbReference type="InterPro" id="IPR036890">
    <property type="entry name" value="HATPase_C_sf"/>
</dbReference>
<feature type="region of interest" description="Disordered" evidence="8">
    <location>
        <begin position="1022"/>
        <end position="1067"/>
    </location>
</feature>
<evidence type="ECO:0000313" key="12">
    <source>
        <dbReference type="EMBL" id="KAJ3054919.1"/>
    </source>
</evidence>
<dbReference type="InterPro" id="IPR003594">
    <property type="entry name" value="HATPase_dom"/>
</dbReference>
<name>A0AAD5X723_9FUNG</name>
<dbReference type="Gene3D" id="3.30.565.10">
    <property type="entry name" value="Histidine kinase-like ATPase, C-terminal domain"/>
    <property type="match status" value="2"/>
</dbReference>
<feature type="domain" description="Histidine kinase" evidence="9">
    <location>
        <begin position="223"/>
        <end position="459"/>
    </location>
</feature>
<feature type="coiled-coil region" evidence="7">
    <location>
        <begin position="190"/>
        <end position="217"/>
    </location>
</feature>
<evidence type="ECO:0000256" key="3">
    <source>
        <dbReference type="ARBA" id="ARBA00022553"/>
    </source>
</evidence>
<dbReference type="InterPro" id="IPR013655">
    <property type="entry name" value="PAS_fold_3"/>
</dbReference>
<evidence type="ECO:0000259" key="10">
    <source>
        <dbReference type="PROSITE" id="PS50110"/>
    </source>
</evidence>
<evidence type="ECO:0000259" key="11">
    <source>
        <dbReference type="PROSITE" id="PS50113"/>
    </source>
</evidence>
<keyword evidence="4" id="KW-0808">Transferase</keyword>
<dbReference type="Gene3D" id="3.30.450.40">
    <property type="match status" value="1"/>
</dbReference>
<keyword evidence="3 6" id="KW-0597">Phosphoprotein</keyword>
<dbReference type="EMBL" id="JADGJD010000105">
    <property type="protein sequence ID" value="KAJ3054919.1"/>
    <property type="molecule type" value="Genomic_DNA"/>
</dbReference>
<dbReference type="SUPFAM" id="SSF47384">
    <property type="entry name" value="Homodimeric domain of signal transducing histidine kinase"/>
    <property type="match status" value="2"/>
</dbReference>
<dbReference type="Proteomes" id="UP001212841">
    <property type="component" value="Unassembled WGS sequence"/>
</dbReference>
<gene>
    <name evidence="12" type="ORF">HK097_000335</name>
</gene>
<keyword evidence="7" id="KW-0175">Coiled coil</keyword>
<accession>A0AAD5X723</accession>
<dbReference type="CDD" id="cd17574">
    <property type="entry name" value="REC_OmpR"/>
    <property type="match status" value="1"/>
</dbReference>
<dbReference type="SUPFAM" id="SSF52172">
    <property type="entry name" value="CheY-like"/>
    <property type="match status" value="2"/>
</dbReference>
<feature type="coiled-coil region" evidence="7">
    <location>
        <begin position="788"/>
        <end position="822"/>
    </location>
</feature>
<dbReference type="InterPro" id="IPR004358">
    <property type="entry name" value="Sig_transdc_His_kin-like_C"/>
</dbReference>
<evidence type="ECO:0000256" key="7">
    <source>
        <dbReference type="SAM" id="Coils"/>
    </source>
</evidence>
<protein>
    <recommendedName>
        <fullName evidence="2">histidine kinase</fullName>
        <ecNumber evidence="2">2.7.13.3</ecNumber>
    </recommendedName>
</protein>
<feature type="modified residue" description="4-aspartylphosphate" evidence="6">
    <location>
        <position position="1273"/>
    </location>
</feature>
<dbReference type="FunFam" id="1.10.287.130:FF:000045">
    <property type="entry name" value="Two-component system sensor histidine kinase/response regulator"/>
    <property type="match status" value="1"/>
</dbReference>
<comment type="catalytic activity">
    <reaction evidence="1">
        <text>ATP + protein L-histidine = ADP + protein N-phospho-L-histidine.</text>
        <dbReference type="EC" id="2.7.13.3"/>
    </reaction>
</comment>
<dbReference type="SMART" id="SM00388">
    <property type="entry name" value="HisKA"/>
    <property type="match status" value="2"/>
</dbReference>
<dbReference type="PANTHER" id="PTHR43047">
    <property type="entry name" value="TWO-COMPONENT HISTIDINE PROTEIN KINASE"/>
    <property type="match status" value="1"/>
</dbReference>
<dbReference type="SUPFAM" id="SSF55781">
    <property type="entry name" value="GAF domain-like"/>
    <property type="match status" value="1"/>
</dbReference>
<organism evidence="12 13">
    <name type="scientific">Rhizophlyctis rosea</name>
    <dbReference type="NCBI Taxonomy" id="64517"/>
    <lineage>
        <taxon>Eukaryota</taxon>
        <taxon>Fungi</taxon>
        <taxon>Fungi incertae sedis</taxon>
        <taxon>Chytridiomycota</taxon>
        <taxon>Chytridiomycota incertae sedis</taxon>
        <taxon>Chytridiomycetes</taxon>
        <taxon>Rhizophlyctidales</taxon>
        <taxon>Rhizophlyctidaceae</taxon>
        <taxon>Rhizophlyctis</taxon>
    </lineage>
</organism>
<evidence type="ECO:0000256" key="5">
    <source>
        <dbReference type="ARBA" id="ARBA00022777"/>
    </source>
</evidence>
<dbReference type="NCBIfam" id="TIGR00229">
    <property type="entry name" value="sensory_box"/>
    <property type="match status" value="1"/>
</dbReference>
<dbReference type="CDD" id="cd17546">
    <property type="entry name" value="REC_hyHK_CKI1_RcsC-like"/>
    <property type="match status" value="1"/>
</dbReference>
<dbReference type="CDD" id="cd00082">
    <property type="entry name" value="HisKA"/>
    <property type="match status" value="2"/>
</dbReference>
<dbReference type="Pfam" id="PF02518">
    <property type="entry name" value="HATPase_c"/>
    <property type="match status" value="2"/>
</dbReference>
<dbReference type="GO" id="GO:0000155">
    <property type="term" value="F:phosphorelay sensor kinase activity"/>
    <property type="evidence" value="ECO:0007669"/>
    <property type="project" value="InterPro"/>
</dbReference>
<dbReference type="PRINTS" id="PR00344">
    <property type="entry name" value="BCTRLSENSOR"/>
</dbReference>
<dbReference type="Gene3D" id="3.40.50.2300">
    <property type="match status" value="2"/>
</dbReference>
<evidence type="ECO:0000256" key="4">
    <source>
        <dbReference type="ARBA" id="ARBA00022679"/>
    </source>
</evidence>
<evidence type="ECO:0000313" key="13">
    <source>
        <dbReference type="Proteomes" id="UP001212841"/>
    </source>
</evidence>
<dbReference type="Gene3D" id="3.30.450.20">
    <property type="entry name" value="PAS domain"/>
    <property type="match status" value="1"/>
</dbReference>
<dbReference type="PROSITE" id="PS50109">
    <property type="entry name" value="HIS_KIN"/>
    <property type="match status" value="2"/>
</dbReference>
<evidence type="ECO:0000259" key="9">
    <source>
        <dbReference type="PROSITE" id="PS50109"/>
    </source>
</evidence>
<comment type="caution">
    <text evidence="12">The sequence shown here is derived from an EMBL/GenBank/DDBJ whole genome shotgun (WGS) entry which is preliminary data.</text>
</comment>
<dbReference type="EC" id="2.7.13.3" evidence="2"/>
<dbReference type="InterPro" id="IPR005467">
    <property type="entry name" value="His_kinase_dom"/>
</dbReference>
<dbReference type="Pfam" id="PF08447">
    <property type="entry name" value="PAS_3"/>
    <property type="match status" value="1"/>
</dbReference>
<dbReference type="PROSITE" id="PS50113">
    <property type="entry name" value="PAC"/>
    <property type="match status" value="1"/>
</dbReference>
<dbReference type="Pfam" id="PF00512">
    <property type="entry name" value="HisKA"/>
    <property type="match status" value="1"/>
</dbReference>
<reference evidence="12" key="1">
    <citation type="submission" date="2020-05" db="EMBL/GenBank/DDBJ databases">
        <title>Phylogenomic resolution of chytrid fungi.</title>
        <authorList>
            <person name="Stajich J.E."/>
            <person name="Amses K."/>
            <person name="Simmons R."/>
            <person name="Seto K."/>
            <person name="Myers J."/>
            <person name="Bonds A."/>
            <person name="Quandt C.A."/>
            <person name="Barry K."/>
            <person name="Liu P."/>
            <person name="Grigoriev I."/>
            <person name="Longcore J.E."/>
            <person name="James T.Y."/>
        </authorList>
    </citation>
    <scope>NUCLEOTIDE SEQUENCE</scope>
    <source>
        <strain evidence="12">JEL0318</strain>
    </source>
</reference>
<feature type="domain" description="PAC" evidence="11">
    <location>
        <begin position="744"/>
        <end position="797"/>
    </location>
</feature>
<feature type="domain" description="Response regulatory" evidence="10">
    <location>
        <begin position="531"/>
        <end position="646"/>
    </location>
</feature>
<dbReference type="InterPro" id="IPR036097">
    <property type="entry name" value="HisK_dim/P_sf"/>
</dbReference>
<dbReference type="InterPro" id="IPR029016">
    <property type="entry name" value="GAF-like_dom_sf"/>
</dbReference>
<keyword evidence="13" id="KW-1185">Reference proteome</keyword>